<dbReference type="EMBL" id="KZ819295">
    <property type="protein sequence ID" value="PWN97284.1"/>
    <property type="molecule type" value="Genomic_DNA"/>
</dbReference>
<evidence type="ECO:0000256" key="1">
    <source>
        <dbReference type="SAM" id="MobiDB-lite"/>
    </source>
</evidence>
<evidence type="ECO:0008006" key="4">
    <source>
        <dbReference type="Google" id="ProtNLM"/>
    </source>
</evidence>
<name>A0A316Z8C1_9BASI</name>
<dbReference type="RefSeq" id="XP_025597563.1">
    <property type="nucleotide sequence ID" value="XM_025745687.1"/>
</dbReference>
<keyword evidence="3" id="KW-1185">Reference proteome</keyword>
<dbReference type="Proteomes" id="UP000245946">
    <property type="component" value="Unassembled WGS sequence"/>
</dbReference>
<feature type="compositionally biased region" description="Polar residues" evidence="1">
    <location>
        <begin position="14"/>
        <end position="26"/>
    </location>
</feature>
<evidence type="ECO:0000313" key="2">
    <source>
        <dbReference type="EMBL" id="PWN97284.1"/>
    </source>
</evidence>
<feature type="compositionally biased region" description="Polar residues" evidence="1">
    <location>
        <begin position="315"/>
        <end position="329"/>
    </location>
</feature>
<dbReference type="GeneID" id="37273231"/>
<feature type="compositionally biased region" description="Pro residues" evidence="1">
    <location>
        <begin position="111"/>
        <end position="123"/>
    </location>
</feature>
<protein>
    <recommendedName>
        <fullName evidence="4">Transcription factor domain-containing protein</fullName>
    </recommendedName>
</protein>
<feature type="region of interest" description="Disordered" evidence="1">
    <location>
        <begin position="1"/>
        <end position="240"/>
    </location>
</feature>
<accession>A0A316Z8C1</accession>
<evidence type="ECO:0000313" key="3">
    <source>
        <dbReference type="Proteomes" id="UP000245946"/>
    </source>
</evidence>
<feature type="region of interest" description="Disordered" evidence="1">
    <location>
        <begin position="278"/>
        <end position="351"/>
    </location>
</feature>
<dbReference type="AlphaFoldDB" id="A0A316Z8C1"/>
<dbReference type="CDD" id="cd12148">
    <property type="entry name" value="fungal_TF_MHR"/>
    <property type="match status" value="1"/>
</dbReference>
<proteinExistence type="predicted"/>
<feature type="compositionally biased region" description="Polar residues" evidence="1">
    <location>
        <begin position="156"/>
        <end position="166"/>
    </location>
</feature>
<dbReference type="STRING" id="58919.A0A316Z8C1"/>
<sequence length="552" mass="59183">MRKSLPAPKETQRQKSISMTKSSSEAGPSVLRPAAPAASTHAETYSPAPDSPMSGIAGSSSGLTGAALPRRGAIAAESPGGHSFMSDESVPRPPPSALTPHYENSPGGWMAPPPSRMRRPSPPAATLSDQAPPLPSIRGAQAQRFDFSASMPLEAPSSSRQTSYNGQDGMPRFTSSNAPPLPPAAVSPFETGPLPSYPRSPSHWTGPSMPGSSAGGAMGAASALEPRVQSPASASSPSDFGFRNFDLERKRGSLQGLANWQNFSMNGAYPFPPNSATSGWVQKGHRSSSAHPTIGRDEQLSGTANAVLQRDRTSDASTLSGGSRNSSITEAKLLRSGRKLSTTRSPPATMEDIWPIADPTDFFHRPVTLEEPAIPQIIFDKLWGELYPVAIVEHWPYMCWVGLDPRGGSHRAQAERTPLLHSAICALIATTWMGPTDEPFIEPSHLWDPVQASMSGASLSLRQLSHVLAARARLYLEGADETAPQTIAAYLYLLNIEWRASRHREAERYGTLAIRAVLERGWHRSDTAILGDGAVGKDRMGNRLFWVTFACE</sequence>
<gene>
    <name evidence="2" type="ORF">FA09DRAFT_48424</name>
</gene>
<organism evidence="2 3">
    <name type="scientific">Tilletiopsis washingtonensis</name>
    <dbReference type="NCBI Taxonomy" id="58919"/>
    <lineage>
        <taxon>Eukaryota</taxon>
        <taxon>Fungi</taxon>
        <taxon>Dikarya</taxon>
        <taxon>Basidiomycota</taxon>
        <taxon>Ustilaginomycotina</taxon>
        <taxon>Exobasidiomycetes</taxon>
        <taxon>Entylomatales</taxon>
        <taxon>Entylomatales incertae sedis</taxon>
        <taxon>Tilletiopsis</taxon>
    </lineage>
</organism>
<reference evidence="2 3" key="1">
    <citation type="journal article" date="2018" name="Mol. Biol. Evol.">
        <title>Broad Genomic Sampling Reveals a Smut Pathogenic Ancestry of the Fungal Clade Ustilaginomycotina.</title>
        <authorList>
            <person name="Kijpornyongpan T."/>
            <person name="Mondo S.J."/>
            <person name="Barry K."/>
            <person name="Sandor L."/>
            <person name="Lee J."/>
            <person name="Lipzen A."/>
            <person name="Pangilinan J."/>
            <person name="LaButti K."/>
            <person name="Hainaut M."/>
            <person name="Henrissat B."/>
            <person name="Grigoriev I.V."/>
            <person name="Spatafora J.W."/>
            <person name="Aime M.C."/>
        </authorList>
    </citation>
    <scope>NUCLEOTIDE SEQUENCE [LARGE SCALE GENOMIC DNA]</scope>
    <source>
        <strain evidence="2 3">MCA 4186</strain>
    </source>
</reference>